<gene>
    <name evidence="2" type="ORF">FPK30_04205</name>
</gene>
<reference evidence="2 3" key="1">
    <citation type="submission" date="2019-07" db="EMBL/GenBank/DDBJ databases">
        <title>Bifidobacterium asteroides genomes.</title>
        <authorList>
            <person name="Zheng H."/>
        </authorList>
    </citation>
    <scope>NUCLEOTIDE SEQUENCE [LARGE SCALE GENOMIC DNA]</scope>
    <source>
        <strain evidence="2 3">W8102</strain>
    </source>
</reference>
<evidence type="ECO:0000256" key="1">
    <source>
        <dbReference type="SAM" id="MobiDB-lite"/>
    </source>
</evidence>
<feature type="region of interest" description="Disordered" evidence="1">
    <location>
        <begin position="1"/>
        <end position="64"/>
    </location>
</feature>
<comment type="caution">
    <text evidence="2">The sequence shown here is derived from an EMBL/GenBank/DDBJ whole genome shotgun (WGS) entry which is preliminary data.</text>
</comment>
<protein>
    <submittedName>
        <fullName evidence="2">Uncharacterized protein</fullName>
    </submittedName>
</protein>
<dbReference type="Proteomes" id="UP000316508">
    <property type="component" value="Unassembled WGS sequence"/>
</dbReference>
<dbReference type="RefSeq" id="WP_144085430.1">
    <property type="nucleotide sequence ID" value="NZ_VMHK01000002.1"/>
</dbReference>
<dbReference type="AlphaFoldDB" id="A0A556R3U2"/>
<evidence type="ECO:0000313" key="3">
    <source>
        <dbReference type="Proteomes" id="UP000316508"/>
    </source>
</evidence>
<proteinExistence type="predicted"/>
<keyword evidence="3" id="KW-1185">Reference proteome</keyword>
<evidence type="ECO:0000313" key="2">
    <source>
        <dbReference type="EMBL" id="TSJ83557.1"/>
    </source>
</evidence>
<sequence>MPEQDSQSVADPRPDAGTDDAQVQFAMDEINHGREFEQDNKDQPGFLESTPAPTQLGTASIPTP</sequence>
<accession>A0A556R3U2</accession>
<dbReference type="EMBL" id="VMHK01000002">
    <property type="protein sequence ID" value="TSJ83557.1"/>
    <property type="molecule type" value="Genomic_DNA"/>
</dbReference>
<feature type="compositionally biased region" description="Polar residues" evidence="1">
    <location>
        <begin position="51"/>
        <end position="64"/>
    </location>
</feature>
<organism evidence="2 3">
    <name type="scientific">Bifidobacterium apousia</name>
    <dbReference type="NCBI Taxonomy" id="2750996"/>
    <lineage>
        <taxon>Bacteria</taxon>
        <taxon>Bacillati</taxon>
        <taxon>Actinomycetota</taxon>
        <taxon>Actinomycetes</taxon>
        <taxon>Bifidobacteriales</taxon>
        <taxon>Bifidobacteriaceae</taxon>
        <taxon>Bifidobacterium</taxon>
    </lineage>
</organism>
<name>A0A556R3U2_9BIFI</name>
<feature type="compositionally biased region" description="Basic and acidic residues" evidence="1">
    <location>
        <begin position="29"/>
        <end position="42"/>
    </location>
</feature>